<dbReference type="STRING" id="228410.NE2068"/>
<dbReference type="EMBL" id="AL954747">
    <property type="protein sequence ID" value="CAD85979.1"/>
    <property type="molecule type" value="Genomic_DNA"/>
</dbReference>
<proteinExistence type="inferred from homology"/>
<dbReference type="KEGG" id="neu:NE2068"/>
<accession>Q82T59</accession>
<protein>
    <submittedName>
        <fullName evidence="9">Possible rod shape-determining MreD transmembrane protein</fullName>
    </submittedName>
</protein>
<comment type="subcellular location">
    <subcellularLocation>
        <location evidence="1">Cell membrane</location>
        <topology evidence="1">Multi-pass membrane protein</topology>
    </subcellularLocation>
</comment>
<keyword evidence="5" id="KW-0133">Cell shape</keyword>
<dbReference type="OrthoDB" id="5297408at2"/>
<dbReference type="InterPro" id="IPR007227">
    <property type="entry name" value="Cell_shape_determining_MreD"/>
</dbReference>
<comment type="similarity">
    <text evidence="2">Belongs to the MreD family.</text>
</comment>
<reference evidence="9 10" key="1">
    <citation type="journal article" date="2003" name="J. Bacteriol.">
        <title>Complete genome sequence of the ammonia-oxidizing bacterium and obligate chemolithoautotroph Nitrosomonas europaea.</title>
        <authorList>
            <person name="Chain P."/>
            <person name="Lamerdin J."/>
            <person name="Larimer F."/>
            <person name="Regala W."/>
            <person name="Land M."/>
            <person name="Hauser L."/>
            <person name="Hooper A."/>
            <person name="Klotz M."/>
            <person name="Norton J."/>
            <person name="Sayavedra-Soto L."/>
            <person name="Arciero D."/>
            <person name="Hommes N."/>
            <person name="Whittaker M."/>
            <person name="Arp D."/>
        </authorList>
    </citation>
    <scope>NUCLEOTIDE SEQUENCE [LARGE SCALE GENOMIC DNA]</scope>
    <source>
        <strain evidence="10">ATCC 19718 / CIP 103999 / KCTC 2705 / NBRC 14298</strain>
    </source>
</reference>
<dbReference type="GO" id="GO:0008360">
    <property type="term" value="P:regulation of cell shape"/>
    <property type="evidence" value="ECO:0007669"/>
    <property type="project" value="UniProtKB-KW"/>
</dbReference>
<dbReference type="RefSeq" id="WP_011112577.1">
    <property type="nucleotide sequence ID" value="NC_004757.1"/>
</dbReference>
<dbReference type="Pfam" id="PF04093">
    <property type="entry name" value="MreD"/>
    <property type="match status" value="1"/>
</dbReference>
<evidence type="ECO:0000256" key="1">
    <source>
        <dbReference type="ARBA" id="ARBA00004651"/>
    </source>
</evidence>
<dbReference type="AlphaFoldDB" id="Q82T59"/>
<dbReference type="PhylomeDB" id="Q82T59"/>
<feature type="transmembrane region" description="Helical" evidence="8">
    <location>
        <begin position="91"/>
        <end position="110"/>
    </location>
</feature>
<dbReference type="eggNOG" id="COG2891">
    <property type="taxonomic scope" value="Bacteria"/>
</dbReference>
<feature type="transmembrane region" description="Helical" evidence="8">
    <location>
        <begin position="150"/>
        <end position="170"/>
    </location>
</feature>
<dbReference type="PANTHER" id="PTHR37484">
    <property type="entry name" value="ROD SHAPE-DETERMINING PROTEIN MRED"/>
    <property type="match status" value="1"/>
</dbReference>
<evidence type="ECO:0000256" key="8">
    <source>
        <dbReference type="SAM" id="Phobius"/>
    </source>
</evidence>
<evidence type="ECO:0000256" key="5">
    <source>
        <dbReference type="ARBA" id="ARBA00022960"/>
    </source>
</evidence>
<feature type="transmembrane region" description="Helical" evidence="8">
    <location>
        <begin position="122"/>
        <end position="144"/>
    </location>
</feature>
<evidence type="ECO:0000256" key="4">
    <source>
        <dbReference type="ARBA" id="ARBA00022692"/>
    </source>
</evidence>
<evidence type="ECO:0000256" key="3">
    <source>
        <dbReference type="ARBA" id="ARBA00022475"/>
    </source>
</evidence>
<evidence type="ECO:0000256" key="7">
    <source>
        <dbReference type="ARBA" id="ARBA00023136"/>
    </source>
</evidence>
<keyword evidence="10" id="KW-1185">Reference proteome</keyword>
<evidence type="ECO:0000256" key="2">
    <source>
        <dbReference type="ARBA" id="ARBA00007776"/>
    </source>
</evidence>
<evidence type="ECO:0000313" key="10">
    <source>
        <dbReference type="Proteomes" id="UP000001416"/>
    </source>
</evidence>
<gene>
    <name evidence="9" type="primary">mreD</name>
    <name evidence="9" type="ordered locus">NE2068</name>
</gene>
<evidence type="ECO:0000313" key="9">
    <source>
        <dbReference type="EMBL" id="CAD85979.1"/>
    </source>
</evidence>
<name>Q82T59_NITEU</name>
<keyword evidence="4 8" id="KW-0812">Transmembrane</keyword>
<keyword evidence="7 8" id="KW-0472">Membrane</keyword>
<keyword evidence="6 8" id="KW-1133">Transmembrane helix</keyword>
<dbReference type="GO" id="GO:0005886">
    <property type="term" value="C:plasma membrane"/>
    <property type="evidence" value="ECO:0007669"/>
    <property type="project" value="UniProtKB-SubCell"/>
</dbReference>
<dbReference type="PIRSF" id="PIRSF018472">
    <property type="entry name" value="MreD_proteobac"/>
    <property type="match status" value="1"/>
</dbReference>
<dbReference type="GeneID" id="87105207"/>
<feature type="transmembrane region" description="Helical" evidence="8">
    <location>
        <begin position="29"/>
        <end position="52"/>
    </location>
</feature>
<dbReference type="Proteomes" id="UP000001416">
    <property type="component" value="Chromosome"/>
</dbReference>
<organism evidence="9 10">
    <name type="scientific">Nitrosomonas europaea (strain ATCC 19718 / CIP 103999 / KCTC 2705 / NBRC 14298)</name>
    <dbReference type="NCBI Taxonomy" id="228410"/>
    <lineage>
        <taxon>Bacteria</taxon>
        <taxon>Pseudomonadati</taxon>
        <taxon>Pseudomonadota</taxon>
        <taxon>Betaproteobacteria</taxon>
        <taxon>Nitrosomonadales</taxon>
        <taxon>Nitrosomonadaceae</taxon>
        <taxon>Nitrosomonas</taxon>
    </lineage>
</organism>
<dbReference type="InterPro" id="IPR026034">
    <property type="entry name" value="MreD_proteobac"/>
</dbReference>
<dbReference type="NCBIfam" id="TIGR03426">
    <property type="entry name" value="shape_MreD"/>
    <property type="match status" value="1"/>
</dbReference>
<dbReference type="PANTHER" id="PTHR37484:SF1">
    <property type="entry name" value="ROD SHAPE-DETERMINING PROTEIN MRED"/>
    <property type="match status" value="1"/>
</dbReference>
<keyword evidence="3" id="KW-1003">Cell membrane</keyword>
<evidence type="ECO:0000256" key="6">
    <source>
        <dbReference type="ARBA" id="ARBA00022989"/>
    </source>
</evidence>
<sequence>MRPRKTGKPRITEHDYVAQEFSLPARRSLVYLNLIMAVLVNLMPFDKVILVLRPDFVALTLLYWNIHQPQQAGMGIAFLCGLVMDVVDTSIMGQHAIAYCLMTFFALILHRRLRLFSAFRQIPAVLWILLLGQAMIFLTGILAGTYIPEWYFFLGSVTGALCWPLFVFLLGSFRKQRIEPDEI</sequence>
<dbReference type="HOGENOM" id="CLU_119315_1_0_4"/>